<keyword evidence="6" id="KW-0662">Pyridine nucleotide biosynthesis</keyword>
<evidence type="ECO:0000313" key="15">
    <source>
        <dbReference type="EMBL" id="RPF49673.1"/>
    </source>
</evidence>
<evidence type="ECO:0000256" key="8">
    <source>
        <dbReference type="ARBA" id="ARBA00022679"/>
    </source>
</evidence>
<dbReference type="InterPro" id="IPR036068">
    <property type="entry name" value="Nicotinate_pribotase-like_C"/>
</dbReference>
<dbReference type="RefSeq" id="WP_211328048.1">
    <property type="nucleotide sequence ID" value="NZ_RKRE01000001.1"/>
</dbReference>
<dbReference type="SUPFAM" id="SSF51690">
    <property type="entry name" value="Nicotinate/Quinolinate PRTase C-terminal domain-like"/>
    <property type="match status" value="1"/>
</dbReference>
<dbReference type="PIRSF" id="PIRSF006250">
    <property type="entry name" value="NadC_ModD"/>
    <property type="match status" value="1"/>
</dbReference>
<dbReference type="EC" id="2.4.2.19" evidence="5"/>
<evidence type="ECO:0000256" key="10">
    <source>
        <dbReference type="ARBA" id="ARBA00047445"/>
    </source>
</evidence>
<protein>
    <recommendedName>
        <fullName evidence="11">Probable nicotinate-nucleotide pyrophosphorylase [carboxylating]</fullName>
        <ecNumber evidence="5">2.4.2.19</ecNumber>
    </recommendedName>
    <alternativeName>
        <fullName evidence="9">Quinolinate phosphoribosyltransferase [decarboxylating]</fullName>
    </alternativeName>
</protein>
<dbReference type="Pfam" id="PF02749">
    <property type="entry name" value="QRPTase_N"/>
    <property type="match status" value="1"/>
</dbReference>
<dbReference type="InterPro" id="IPR004393">
    <property type="entry name" value="NadC"/>
</dbReference>
<dbReference type="PANTHER" id="PTHR32179:SF3">
    <property type="entry name" value="NICOTINATE-NUCLEOTIDE PYROPHOSPHORYLASE [CARBOXYLATING]"/>
    <property type="match status" value="1"/>
</dbReference>
<name>A0A3N5AXP7_9THEO</name>
<evidence type="ECO:0000256" key="5">
    <source>
        <dbReference type="ARBA" id="ARBA00011944"/>
    </source>
</evidence>
<dbReference type="UniPathway" id="UPA00253">
    <property type="reaction ID" value="UER00331"/>
</dbReference>
<dbReference type="EMBL" id="RKRE01000001">
    <property type="protein sequence ID" value="RPF49673.1"/>
    <property type="molecule type" value="Genomic_DNA"/>
</dbReference>
<comment type="function">
    <text evidence="1">Involved in the catabolism of quinolinic acid (QA).</text>
</comment>
<comment type="similarity">
    <text evidence="3 12">Belongs to the NadC/ModD family.</text>
</comment>
<comment type="caution">
    <text evidence="15">The sequence shown here is derived from an EMBL/GenBank/DDBJ whole genome shotgun (WGS) entry which is preliminary data.</text>
</comment>
<dbReference type="NCBIfam" id="TIGR00078">
    <property type="entry name" value="nadC"/>
    <property type="match status" value="1"/>
</dbReference>
<evidence type="ECO:0000313" key="16">
    <source>
        <dbReference type="Proteomes" id="UP000282654"/>
    </source>
</evidence>
<dbReference type="GO" id="GO:0009435">
    <property type="term" value="P:NAD+ biosynthetic process"/>
    <property type="evidence" value="ECO:0007669"/>
    <property type="project" value="UniProtKB-UniPathway"/>
</dbReference>
<dbReference type="GO" id="GO:0004514">
    <property type="term" value="F:nicotinate-nucleotide diphosphorylase (carboxylating) activity"/>
    <property type="evidence" value="ECO:0007669"/>
    <property type="project" value="UniProtKB-EC"/>
</dbReference>
<dbReference type="FunFam" id="3.20.20.70:FF:000030">
    <property type="entry name" value="Nicotinate-nucleotide pyrophosphorylase, carboxylating"/>
    <property type="match status" value="1"/>
</dbReference>
<dbReference type="InterPro" id="IPR002638">
    <property type="entry name" value="Quinolinate_PRibosylTrfase_C"/>
</dbReference>
<dbReference type="Proteomes" id="UP000282654">
    <property type="component" value="Unassembled WGS sequence"/>
</dbReference>
<dbReference type="InterPro" id="IPR022412">
    <property type="entry name" value="Quinolinate_PRibosylTrfase_N"/>
</dbReference>
<comment type="subunit">
    <text evidence="4">Hexamer formed by 3 homodimers.</text>
</comment>
<keyword evidence="16" id="KW-1185">Reference proteome</keyword>
<proteinExistence type="inferred from homology"/>
<evidence type="ECO:0000259" key="13">
    <source>
        <dbReference type="Pfam" id="PF01729"/>
    </source>
</evidence>
<evidence type="ECO:0000256" key="2">
    <source>
        <dbReference type="ARBA" id="ARBA00004893"/>
    </source>
</evidence>
<dbReference type="AlphaFoldDB" id="A0A3N5AXP7"/>
<comment type="pathway">
    <text evidence="2">Cofactor biosynthesis; NAD(+) biosynthesis; nicotinate D-ribonucleotide from quinolinate: step 1/1.</text>
</comment>
<dbReference type="CDD" id="cd01572">
    <property type="entry name" value="QPRTase"/>
    <property type="match status" value="1"/>
</dbReference>
<dbReference type="Pfam" id="PF01729">
    <property type="entry name" value="QRPTase_C"/>
    <property type="match status" value="1"/>
</dbReference>
<dbReference type="SUPFAM" id="SSF54675">
    <property type="entry name" value="Nicotinate/Quinolinate PRTase N-terminal domain-like"/>
    <property type="match status" value="1"/>
</dbReference>
<evidence type="ECO:0000256" key="11">
    <source>
        <dbReference type="ARBA" id="ARBA00069173"/>
    </source>
</evidence>
<evidence type="ECO:0000256" key="7">
    <source>
        <dbReference type="ARBA" id="ARBA00022676"/>
    </source>
</evidence>
<dbReference type="FunFam" id="3.90.1170.20:FF:000001">
    <property type="entry name" value="Nicotinate-nucleotide diphosphorylase (Carboxylating)"/>
    <property type="match status" value="1"/>
</dbReference>
<dbReference type="InterPro" id="IPR037128">
    <property type="entry name" value="Quinolinate_PRibosylTase_N_sf"/>
</dbReference>
<feature type="domain" description="Quinolinate phosphoribosyl transferase C-terminal" evidence="13">
    <location>
        <begin position="112"/>
        <end position="277"/>
    </location>
</feature>
<dbReference type="PANTHER" id="PTHR32179">
    <property type="entry name" value="NICOTINATE-NUCLEOTIDE PYROPHOSPHORYLASE [CARBOXYLATING]"/>
    <property type="match status" value="1"/>
</dbReference>
<evidence type="ECO:0000256" key="12">
    <source>
        <dbReference type="PIRNR" id="PIRNR006250"/>
    </source>
</evidence>
<sequence length="282" mass="30001">MDGALVAGLDRLIDMALREDLGPGDITTESVVPETLWARAEFIAKEEGVVAGLPVAGRVFRRLDPETEFWAEVAEGSAVKAGAVLAVVAGRARTILTGERVALNFVRHLSGIATRTRRLVAAVEGLRAVVLDTRKTTPGLRALEKYAVRAGGGRNHRFGLFDGILIKDNHIRAAGGIREAVARARARAPHTLKVEVEVQSLDEVEEALAAGADIIMLDNMPVAAMREAVRRIGGRALVEASGGITEENVREVAATGVDFISAGALTHSARALDISLEIVEVR</sequence>
<feature type="domain" description="Quinolinate phosphoribosyl transferase N-terminal" evidence="14">
    <location>
        <begin position="25"/>
        <end position="110"/>
    </location>
</feature>
<dbReference type="Gene3D" id="3.20.20.70">
    <property type="entry name" value="Aldolase class I"/>
    <property type="match status" value="1"/>
</dbReference>
<keyword evidence="8 12" id="KW-0808">Transferase</keyword>
<evidence type="ECO:0000256" key="6">
    <source>
        <dbReference type="ARBA" id="ARBA00022642"/>
    </source>
</evidence>
<reference evidence="15 16" key="1">
    <citation type="submission" date="2018-11" db="EMBL/GenBank/DDBJ databases">
        <title>Genomic Encyclopedia of Type Strains, Phase IV (KMG-IV): sequencing the most valuable type-strain genomes for metagenomic binning, comparative biology and taxonomic classification.</title>
        <authorList>
            <person name="Goeker M."/>
        </authorList>
    </citation>
    <scope>NUCLEOTIDE SEQUENCE [LARGE SCALE GENOMIC DNA]</scope>
    <source>
        <strain evidence="15 16">DSM 102936</strain>
    </source>
</reference>
<keyword evidence="7 12" id="KW-0328">Glycosyltransferase</keyword>
<dbReference type="GO" id="GO:0005737">
    <property type="term" value="C:cytoplasm"/>
    <property type="evidence" value="ECO:0007669"/>
    <property type="project" value="TreeGrafter"/>
</dbReference>
<accession>A0A3N5AXP7</accession>
<organism evidence="15 16">
    <name type="scientific">Thermodesulfitimonas autotrophica</name>
    <dbReference type="NCBI Taxonomy" id="1894989"/>
    <lineage>
        <taxon>Bacteria</taxon>
        <taxon>Bacillati</taxon>
        <taxon>Bacillota</taxon>
        <taxon>Clostridia</taxon>
        <taxon>Thermoanaerobacterales</taxon>
        <taxon>Thermoanaerobacteraceae</taxon>
        <taxon>Thermodesulfitimonas</taxon>
    </lineage>
</organism>
<dbReference type="GO" id="GO:0034213">
    <property type="term" value="P:quinolinate catabolic process"/>
    <property type="evidence" value="ECO:0007669"/>
    <property type="project" value="TreeGrafter"/>
</dbReference>
<dbReference type="Gene3D" id="3.90.1170.20">
    <property type="entry name" value="Quinolinate phosphoribosyl transferase, N-terminal domain"/>
    <property type="match status" value="1"/>
</dbReference>
<evidence type="ECO:0000256" key="3">
    <source>
        <dbReference type="ARBA" id="ARBA00009400"/>
    </source>
</evidence>
<evidence type="ECO:0000256" key="9">
    <source>
        <dbReference type="ARBA" id="ARBA00033102"/>
    </source>
</evidence>
<comment type="catalytic activity">
    <reaction evidence="10">
        <text>nicotinate beta-D-ribonucleotide + CO2 + diphosphate = quinolinate + 5-phospho-alpha-D-ribose 1-diphosphate + 2 H(+)</text>
        <dbReference type="Rhea" id="RHEA:12733"/>
        <dbReference type="ChEBI" id="CHEBI:15378"/>
        <dbReference type="ChEBI" id="CHEBI:16526"/>
        <dbReference type="ChEBI" id="CHEBI:29959"/>
        <dbReference type="ChEBI" id="CHEBI:33019"/>
        <dbReference type="ChEBI" id="CHEBI:57502"/>
        <dbReference type="ChEBI" id="CHEBI:58017"/>
        <dbReference type="EC" id="2.4.2.19"/>
    </reaction>
</comment>
<evidence type="ECO:0000259" key="14">
    <source>
        <dbReference type="Pfam" id="PF02749"/>
    </source>
</evidence>
<evidence type="ECO:0000256" key="1">
    <source>
        <dbReference type="ARBA" id="ARBA00003237"/>
    </source>
</evidence>
<gene>
    <name evidence="15" type="ORF">EDD75_0493</name>
</gene>
<dbReference type="InterPro" id="IPR027277">
    <property type="entry name" value="NadC/ModD"/>
</dbReference>
<evidence type="ECO:0000256" key="4">
    <source>
        <dbReference type="ARBA" id="ARBA00011218"/>
    </source>
</evidence>
<dbReference type="InterPro" id="IPR013785">
    <property type="entry name" value="Aldolase_TIM"/>
</dbReference>